<dbReference type="Pfam" id="PF03087">
    <property type="entry name" value="BPS1"/>
    <property type="match status" value="1"/>
</dbReference>
<name>A0AAD8KIM1_TARER</name>
<dbReference type="InterPro" id="IPR004320">
    <property type="entry name" value="BPS1_pln"/>
</dbReference>
<evidence type="ECO:0000313" key="2">
    <source>
        <dbReference type="Proteomes" id="UP001229421"/>
    </source>
</evidence>
<organism evidence="1 2">
    <name type="scientific">Tagetes erecta</name>
    <name type="common">African marigold</name>
    <dbReference type="NCBI Taxonomy" id="13708"/>
    <lineage>
        <taxon>Eukaryota</taxon>
        <taxon>Viridiplantae</taxon>
        <taxon>Streptophyta</taxon>
        <taxon>Embryophyta</taxon>
        <taxon>Tracheophyta</taxon>
        <taxon>Spermatophyta</taxon>
        <taxon>Magnoliopsida</taxon>
        <taxon>eudicotyledons</taxon>
        <taxon>Gunneridae</taxon>
        <taxon>Pentapetalae</taxon>
        <taxon>asterids</taxon>
        <taxon>campanulids</taxon>
        <taxon>Asterales</taxon>
        <taxon>Asteraceae</taxon>
        <taxon>Asteroideae</taxon>
        <taxon>Heliantheae alliance</taxon>
        <taxon>Tageteae</taxon>
        <taxon>Tagetes</taxon>
    </lineage>
</organism>
<gene>
    <name evidence="1" type="ORF">QVD17_18827</name>
</gene>
<comment type="caution">
    <text evidence="1">The sequence shown here is derived from an EMBL/GenBank/DDBJ whole genome shotgun (WGS) entry which is preliminary data.</text>
</comment>
<dbReference type="PANTHER" id="PTHR33070">
    <property type="entry name" value="OS06G0725500 PROTEIN"/>
    <property type="match status" value="1"/>
</dbReference>
<sequence length="292" mass="32481">MEGSCSTSHFRSISLPSRLPDPAALTSIETKIKEVKARGDLVCSSETIQHGLVGLAELYVGVNELLQSPHTRQVLSRGTLVQDALEGSVVLLDSCNVLKELIMLMKENVQILQSALRRKGGKLTVVNEIATYLRSRRRVKKSIIKSLETLKRIEKKMTLISFPDVDHHVSRVSKVLGEVNALTIALFKTLLIFVSPKSKPVNGVQLLSKLGLNSASTHDMKVVVNEVETVDMVTMSLYKSTRNNQMKDVDAHMTIRKLQILDVCIDGYEDALNCLYKRMIQNRASLLNIVVC</sequence>
<dbReference type="Proteomes" id="UP001229421">
    <property type="component" value="Unassembled WGS sequence"/>
</dbReference>
<protein>
    <submittedName>
        <fullName evidence="1">Uncharacterized protein</fullName>
    </submittedName>
</protein>
<dbReference type="EMBL" id="JAUHHV010000005">
    <property type="protein sequence ID" value="KAK1423523.1"/>
    <property type="molecule type" value="Genomic_DNA"/>
</dbReference>
<dbReference type="AlphaFoldDB" id="A0AAD8KIM1"/>
<dbReference type="PANTHER" id="PTHR33070:SF120">
    <property type="entry name" value="EXPRESSED PROTEIN"/>
    <property type="match status" value="1"/>
</dbReference>
<accession>A0AAD8KIM1</accession>
<evidence type="ECO:0000313" key="1">
    <source>
        <dbReference type="EMBL" id="KAK1423523.1"/>
    </source>
</evidence>
<dbReference type="GO" id="GO:0048367">
    <property type="term" value="P:shoot system development"/>
    <property type="evidence" value="ECO:0007669"/>
    <property type="project" value="InterPro"/>
</dbReference>
<keyword evidence="2" id="KW-1185">Reference proteome</keyword>
<reference evidence="1" key="1">
    <citation type="journal article" date="2023" name="bioRxiv">
        <title>Improved chromosome-level genome assembly for marigold (Tagetes erecta).</title>
        <authorList>
            <person name="Jiang F."/>
            <person name="Yuan L."/>
            <person name="Wang S."/>
            <person name="Wang H."/>
            <person name="Xu D."/>
            <person name="Wang A."/>
            <person name="Fan W."/>
        </authorList>
    </citation>
    <scope>NUCLEOTIDE SEQUENCE</scope>
    <source>
        <strain evidence="1">WSJ</strain>
        <tissue evidence="1">Leaf</tissue>
    </source>
</reference>
<proteinExistence type="predicted"/>
<dbReference type="GO" id="GO:0048364">
    <property type="term" value="P:root development"/>
    <property type="evidence" value="ECO:0007669"/>
    <property type="project" value="InterPro"/>
</dbReference>